<dbReference type="PANTHER" id="PTHR46656">
    <property type="entry name" value="PUTATIVE-RELATED"/>
    <property type="match status" value="1"/>
</dbReference>
<name>A0ABT9BZ28_9PSED</name>
<dbReference type="EMBL" id="JAUQOP010000006">
    <property type="protein sequence ID" value="MDO7896548.1"/>
    <property type="molecule type" value="Genomic_DNA"/>
</dbReference>
<dbReference type="Proteomes" id="UP001228019">
    <property type="component" value="Unassembled WGS sequence"/>
</dbReference>
<evidence type="ECO:0000256" key="1">
    <source>
        <dbReference type="SAM" id="MobiDB-lite"/>
    </source>
</evidence>
<evidence type="ECO:0000313" key="2">
    <source>
        <dbReference type="EMBL" id="MDO7896548.1"/>
    </source>
</evidence>
<organism evidence="2 3">
    <name type="scientific">Pseudomonas citrulli</name>
    <dbReference type="NCBI Taxonomy" id="3064347"/>
    <lineage>
        <taxon>Bacteria</taxon>
        <taxon>Pseudomonadati</taxon>
        <taxon>Pseudomonadota</taxon>
        <taxon>Gammaproteobacteria</taxon>
        <taxon>Pseudomonadales</taxon>
        <taxon>Pseudomonadaceae</taxon>
        <taxon>Pseudomonas</taxon>
    </lineage>
</organism>
<protein>
    <submittedName>
        <fullName evidence="2">Glycosyltransferase</fullName>
    </submittedName>
</protein>
<evidence type="ECO:0000313" key="3">
    <source>
        <dbReference type="Proteomes" id="UP001228019"/>
    </source>
</evidence>
<dbReference type="Gene3D" id="3.40.50.2000">
    <property type="entry name" value="Glycogen Phosphorylase B"/>
    <property type="match status" value="1"/>
</dbReference>
<accession>A0ABT9BZ28</accession>
<sequence length="551" mass="61835">MNFILYSDVNDHSISQSLGRPEYSYYFVLKAYRPVLESLGTVHVVASVAEVDPLYRALHEAGQDCLFLSFSPPHKAPVDLLCPMVCVVAWEFDSIPAEHWDDDLRHDWSRTLARHGRVITLSSHTAAAVRRTLGEDFPVLVLPTPLWERFAAVREQYPSTPVNPGSTLQIKGCIIDSQVLGLSADGLIAPITEADDAPLPEPPVVEPEPLVQVPAIEPPPLTWRRRAFISRHYLREVLRIFTHRREQGPVWQLKHNLLCWYREAARDLVPVPVRVAINRILRGPPGPPVPVAEEPVPEPIPAPPPPEHPQALLPDISQTVETHVSGVVYASVFNPDDGRKNWHHLITAFCWALRDAEDATLVLKMTQNDLSTYYVELLTLLSQLSPFSCRVVVMHGYLEDEQFARLYGAASFYVNASRCEGLCLPLMEFMSCGRPAIAPDHTAMRDYIDPGVAFVVESSREPTIWPEDSRILYRTLRHRPDWGSLKLAYQQSYAMARNDPQAYQAMAVAANERMRRYCGFAPVRQRLVDFLAVADDDARLPLAVQAGGAAC</sequence>
<feature type="compositionally biased region" description="Pro residues" evidence="1">
    <location>
        <begin position="297"/>
        <end position="308"/>
    </location>
</feature>
<comment type="caution">
    <text evidence="2">The sequence shown here is derived from an EMBL/GenBank/DDBJ whole genome shotgun (WGS) entry which is preliminary data.</text>
</comment>
<dbReference type="SUPFAM" id="SSF53756">
    <property type="entry name" value="UDP-Glycosyltransferase/glycogen phosphorylase"/>
    <property type="match status" value="1"/>
</dbReference>
<dbReference type="Pfam" id="PF13692">
    <property type="entry name" value="Glyco_trans_1_4"/>
    <property type="match status" value="1"/>
</dbReference>
<proteinExistence type="predicted"/>
<dbReference type="PANTHER" id="PTHR46656:SF3">
    <property type="entry name" value="PUTATIVE-RELATED"/>
    <property type="match status" value="1"/>
</dbReference>
<feature type="region of interest" description="Disordered" evidence="1">
    <location>
        <begin position="286"/>
        <end position="311"/>
    </location>
</feature>
<gene>
    <name evidence="2" type="ORF">Q6A48_06550</name>
</gene>
<keyword evidence="3" id="KW-1185">Reference proteome</keyword>
<dbReference type="RefSeq" id="WP_304552805.1">
    <property type="nucleotide sequence ID" value="NZ_JAUQOP010000006.1"/>
</dbReference>
<reference evidence="2 3" key="1">
    <citation type="submission" date="2023-07" db="EMBL/GenBank/DDBJ databases">
        <title>Identification of four novel Pseudomonas species associated with bacterial leaf spot of cucurbits.</title>
        <authorList>
            <person name="Fullem K.R."/>
        </authorList>
    </citation>
    <scope>NUCLEOTIDE SEQUENCE [LARGE SCALE GENOMIC DNA]</scope>
    <source>
        <strain evidence="2 3">K18</strain>
    </source>
</reference>